<dbReference type="AlphaFoldDB" id="A0AAD5IEP0"/>
<dbReference type="PROSITE" id="PS00107">
    <property type="entry name" value="PROTEIN_KINASE_ATP"/>
    <property type="match status" value="1"/>
</dbReference>
<organism evidence="8 9">
    <name type="scientific">Acer negundo</name>
    <name type="common">Box elder</name>
    <dbReference type="NCBI Taxonomy" id="4023"/>
    <lineage>
        <taxon>Eukaryota</taxon>
        <taxon>Viridiplantae</taxon>
        <taxon>Streptophyta</taxon>
        <taxon>Embryophyta</taxon>
        <taxon>Tracheophyta</taxon>
        <taxon>Spermatophyta</taxon>
        <taxon>Magnoliopsida</taxon>
        <taxon>eudicotyledons</taxon>
        <taxon>Gunneridae</taxon>
        <taxon>Pentapetalae</taxon>
        <taxon>rosids</taxon>
        <taxon>malvids</taxon>
        <taxon>Sapindales</taxon>
        <taxon>Sapindaceae</taxon>
        <taxon>Hippocastanoideae</taxon>
        <taxon>Acereae</taxon>
        <taxon>Acer</taxon>
    </lineage>
</organism>
<feature type="domain" description="Protein kinase" evidence="7">
    <location>
        <begin position="4"/>
        <end position="79"/>
    </location>
</feature>
<reference evidence="8" key="1">
    <citation type="journal article" date="2022" name="Plant J.">
        <title>Strategies of tolerance reflected in two North American maple genomes.</title>
        <authorList>
            <person name="McEvoy S.L."/>
            <person name="Sezen U.U."/>
            <person name="Trouern-Trend A."/>
            <person name="McMahon S.M."/>
            <person name="Schaberg P.G."/>
            <person name="Yang J."/>
            <person name="Wegrzyn J.L."/>
            <person name="Swenson N.G."/>
        </authorList>
    </citation>
    <scope>NUCLEOTIDE SEQUENCE</scope>
    <source>
        <strain evidence="8">91603</strain>
    </source>
</reference>
<sequence length="79" mass="9295">MEKYQLLDEVGAGGFGRVWKAVYKHSGKVVAVKMLREKFLFWEECLSLEEVKSLRILRHPNILSLKEVIRERDDNLFCV</sequence>
<feature type="binding site" evidence="6">
    <location>
        <position position="33"/>
    </location>
    <ligand>
        <name>ATP</name>
        <dbReference type="ChEBI" id="CHEBI:30616"/>
    </ligand>
</feature>
<keyword evidence="9" id="KW-1185">Reference proteome</keyword>
<evidence type="ECO:0000313" key="8">
    <source>
        <dbReference type="EMBL" id="KAI9161449.1"/>
    </source>
</evidence>
<evidence type="ECO:0000256" key="6">
    <source>
        <dbReference type="PROSITE-ProRule" id="PRU10141"/>
    </source>
</evidence>
<accession>A0AAD5IEP0</accession>
<evidence type="ECO:0000313" key="9">
    <source>
        <dbReference type="Proteomes" id="UP001064489"/>
    </source>
</evidence>
<dbReference type="SUPFAM" id="SSF56112">
    <property type="entry name" value="Protein kinase-like (PK-like)"/>
    <property type="match status" value="1"/>
</dbReference>
<evidence type="ECO:0000256" key="2">
    <source>
        <dbReference type="ARBA" id="ARBA00022741"/>
    </source>
</evidence>
<evidence type="ECO:0000259" key="7">
    <source>
        <dbReference type="PROSITE" id="PS50011"/>
    </source>
</evidence>
<comment type="caution">
    <text evidence="8">The sequence shown here is derived from an EMBL/GenBank/DDBJ whole genome shotgun (WGS) entry which is preliminary data.</text>
</comment>
<dbReference type="PANTHER" id="PTHR24055">
    <property type="entry name" value="MITOGEN-ACTIVATED PROTEIN KINASE"/>
    <property type="match status" value="1"/>
</dbReference>
<proteinExistence type="inferred from homology"/>
<dbReference type="PROSITE" id="PS50011">
    <property type="entry name" value="PROTEIN_KINASE_DOM"/>
    <property type="match status" value="1"/>
</dbReference>
<dbReference type="GO" id="GO:0004707">
    <property type="term" value="F:MAP kinase activity"/>
    <property type="evidence" value="ECO:0007669"/>
    <property type="project" value="UniProtKB-EC"/>
</dbReference>
<dbReference type="InterPro" id="IPR050117">
    <property type="entry name" value="MAPK"/>
</dbReference>
<dbReference type="Proteomes" id="UP001064489">
    <property type="component" value="Chromosome 2"/>
</dbReference>
<evidence type="ECO:0000256" key="3">
    <source>
        <dbReference type="ARBA" id="ARBA00022840"/>
    </source>
</evidence>
<dbReference type="InterPro" id="IPR011009">
    <property type="entry name" value="Kinase-like_dom_sf"/>
</dbReference>
<dbReference type="InterPro" id="IPR017441">
    <property type="entry name" value="Protein_kinase_ATP_BS"/>
</dbReference>
<dbReference type="EMBL" id="JAJSOW010000106">
    <property type="protein sequence ID" value="KAI9161449.1"/>
    <property type="molecule type" value="Genomic_DNA"/>
</dbReference>
<comment type="catalytic activity">
    <reaction evidence="4">
        <text>L-threonyl-[protein] + ATP = O-phospho-L-threonyl-[protein] + ADP + H(+)</text>
        <dbReference type="Rhea" id="RHEA:46608"/>
        <dbReference type="Rhea" id="RHEA-COMP:11060"/>
        <dbReference type="Rhea" id="RHEA-COMP:11605"/>
        <dbReference type="ChEBI" id="CHEBI:15378"/>
        <dbReference type="ChEBI" id="CHEBI:30013"/>
        <dbReference type="ChEBI" id="CHEBI:30616"/>
        <dbReference type="ChEBI" id="CHEBI:61977"/>
        <dbReference type="ChEBI" id="CHEBI:456216"/>
        <dbReference type="EC" id="2.7.11.24"/>
    </reaction>
</comment>
<keyword evidence="3 6" id="KW-0067">ATP-binding</keyword>
<dbReference type="Gene3D" id="3.30.200.20">
    <property type="entry name" value="Phosphorylase Kinase, domain 1"/>
    <property type="match status" value="1"/>
</dbReference>
<evidence type="ECO:0000256" key="4">
    <source>
        <dbReference type="ARBA" id="ARBA00047592"/>
    </source>
</evidence>
<comment type="similarity">
    <text evidence="1">Belongs to the protein kinase superfamily. CMGC Ser/Thr protein kinase family. MAP kinase subfamily.</text>
</comment>
<comment type="catalytic activity">
    <reaction evidence="5">
        <text>L-seryl-[protein] + ATP = O-phospho-L-seryl-[protein] + ADP + H(+)</text>
        <dbReference type="Rhea" id="RHEA:17989"/>
        <dbReference type="Rhea" id="RHEA-COMP:9863"/>
        <dbReference type="Rhea" id="RHEA-COMP:11604"/>
        <dbReference type="ChEBI" id="CHEBI:15378"/>
        <dbReference type="ChEBI" id="CHEBI:29999"/>
        <dbReference type="ChEBI" id="CHEBI:30616"/>
        <dbReference type="ChEBI" id="CHEBI:83421"/>
        <dbReference type="ChEBI" id="CHEBI:456216"/>
        <dbReference type="EC" id="2.7.11.24"/>
    </reaction>
</comment>
<evidence type="ECO:0000256" key="5">
    <source>
        <dbReference type="ARBA" id="ARBA00048312"/>
    </source>
</evidence>
<reference evidence="8" key="2">
    <citation type="submission" date="2023-02" db="EMBL/GenBank/DDBJ databases">
        <authorList>
            <person name="Swenson N.G."/>
            <person name="Wegrzyn J.L."/>
            <person name="Mcevoy S.L."/>
        </authorList>
    </citation>
    <scope>NUCLEOTIDE SEQUENCE</scope>
    <source>
        <strain evidence="8">91603</strain>
        <tissue evidence="8">Leaf</tissue>
    </source>
</reference>
<protein>
    <recommendedName>
        <fullName evidence="7">Protein kinase domain-containing protein</fullName>
    </recommendedName>
</protein>
<dbReference type="InterPro" id="IPR000719">
    <property type="entry name" value="Prot_kinase_dom"/>
</dbReference>
<evidence type="ECO:0000256" key="1">
    <source>
        <dbReference type="ARBA" id="ARBA00008832"/>
    </source>
</evidence>
<gene>
    <name evidence="8" type="ORF">LWI28_017587</name>
</gene>
<keyword evidence="2 6" id="KW-0547">Nucleotide-binding</keyword>
<name>A0AAD5IEP0_ACENE</name>
<dbReference type="GO" id="GO:0005524">
    <property type="term" value="F:ATP binding"/>
    <property type="evidence" value="ECO:0007669"/>
    <property type="project" value="UniProtKB-UniRule"/>
</dbReference>
<dbReference type="Pfam" id="PF00069">
    <property type="entry name" value="Pkinase"/>
    <property type="match status" value="1"/>
</dbReference>